<feature type="binding site" evidence="10">
    <location>
        <begin position="176"/>
        <end position="178"/>
    </location>
    <ligand>
        <name>substrate</name>
    </ligand>
</feature>
<comment type="pathway">
    <text evidence="10">Carbohydrate degradation.</text>
</comment>
<dbReference type="Gene3D" id="3.20.20.70">
    <property type="entry name" value="Aldolase class I"/>
    <property type="match status" value="1"/>
</dbReference>
<organism evidence="15 18">
    <name type="scientific">Clostridium beijerinckii</name>
    <name type="common">Clostridium MP</name>
    <dbReference type="NCBI Taxonomy" id="1520"/>
    <lineage>
        <taxon>Bacteria</taxon>
        <taxon>Bacillati</taxon>
        <taxon>Bacillota</taxon>
        <taxon>Clostridia</taxon>
        <taxon>Eubacteriales</taxon>
        <taxon>Clostridiaceae</taxon>
        <taxon>Clostridium</taxon>
    </lineage>
</organism>
<evidence type="ECO:0000256" key="2">
    <source>
        <dbReference type="ARBA" id="ARBA00001936"/>
    </source>
</evidence>
<feature type="binding site" evidence="10 13">
    <location>
        <position position="33"/>
    </location>
    <ligand>
        <name>a divalent metal cation</name>
        <dbReference type="ChEBI" id="CHEBI:60240"/>
    </ligand>
</feature>
<reference evidence="15" key="2">
    <citation type="submission" date="2016-02" db="EMBL/GenBank/DDBJ databases">
        <title>Genome sequence of Clostridium beijerinckii strain 59B.</title>
        <authorList>
            <person name="Little G.T."/>
            <person name="Minton N.P."/>
        </authorList>
    </citation>
    <scope>NUCLEOTIDE SEQUENCE</scope>
    <source>
        <strain evidence="15">NCIMB 14988</strain>
    </source>
</reference>
<dbReference type="PIRSF" id="PIRSF001461">
    <property type="entry name" value="RPE"/>
    <property type="match status" value="1"/>
</dbReference>
<dbReference type="EMBL" id="JABAGD010000004">
    <property type="protein sequence ID" value="NMF03788.1"/>
    <property type="molecule type" value="Genomic_DNA"/>
</dbReference>
<dbReference type="SUPFAM" id="SSF51366">
    <property type="entry name" value="Ribulose-phoshate binding barrel"/>
    <property type="match status" value="1"/>
</dbReference>
<dbReference type="Proteomes" id="UP001193748">
    <property type="component" value="Unassembled WGS sequence"/>
</dbReference>
<evidence type="ECO:0000313" key="16">
    <source>
        <dbReference type="EMBL" id="NMF03788.1"/>
    </source>
</evidence>
<keyword evidence="13" id="KW-0464">Manganese</keyword>
<evidence type="ECO:0000256" key="13">
    <source>
        <dbReference type="PIRSR" id="PIRSR001461-2"/>
    </source>
</evidence>
<evidence type="ECO:0000256" key="6">
    <source>
        <dbReference type="ARBA" id="ARBA00009541"/>
    </source>
</evidence>
<comment type="cofactor">
    <cofactor evidence="3">
        <name>Co(2+)</name>
        <dbReference type="ChEBI" id="CHEBI:48828"/>
    </cofactor>
</comment>
<keyword evidence="10 11" id="KW-0119">Carbohydrate metabolism</keyword>
<comment type="cofactor">
    <cofactor evidence="10 13">
        <name>a divalent metal cation</name>
        <dbReference type="ChEBI" id="CHEBI:60240"/>
    </cofactor>
    <text evidence="10 13">Binds 1 divalent metal cation per subunit.</text>
</comment>
<feature type="binding site" evidence="10 14">
    <location>
        <begin position="143"/>
        <end position="146"/>
    </location>
    <ligand>
        <name>substrate</name>
    </ligand>
</feature>
<feature type="active site" description="Proton donor" evidence="10 12">
    <location>
        <position position="176"/>
    </location>
</feature>
<dbReference type="NCBIfam" id="NF004076">
    <property type="entry name" value="PRK05581.1-4"/>
    <property type="match status" value="1"/>
</dbReference>
<feature type="binding site" evidence="10 13">
    <location>
        <position position="67"/>
    </location>
    <ligand>
        <name>a divalent metal cation</name>
        <dbReference type="ChEBI" id="CHEBI:60240"/>
    </ligand>
</feature>
<reference evidence="16 19" key="3">
    <citation type="submission" date="2020-04" db="EMBL/GenBank/DDBJ databases">
        <authorList>
            <person name="Hitch T.C.A."/>
            <person name="Wylensek D."/>
            <person name="Clavel T."/>
        </authorList>
    </citation>
    <scope>NUCLEOTIDE SEQUENCE [LARGE SCALE GENOMIC DNA]</scope>
    <source>
        <strain evidence="16 19">WB01_NA02</strain>
    </source>
</reference>
<evidence type="ECO:0000256" key="11">
    <source>
        <dbReference type="PIRNR" id="PIRNR001461"/>
    </source>
</evidence>
<evidence type="ECO:0000256" key="7">
    <source>
        <dbReference type="ARBA" id="ARBA00013188"/>
    </source>
</evidence>
<dbReference type="AlphaFoldDB" id="A0A0B5Q4Z6"/>
<comment type="catalytic activity">
    <reaction evidence="1 10 11">
        <text>D-ribulose 5-phosphate = D-xylulose 5-phosphate</text>
        <dbReference type="Rhea" id="RHEA:13677"/>
        <dbReference type="ChEBI" id="CHEBI:57737"/>
        <dbReference type="ChEBI" id="CHEBI:58121"/>
        <dbReference type="EC" id="5.1.3.1"/>
    </reaction>
</comment>
<evidence type="ECO:0000256" key="5">
    <source>
        <dbReference type="ARBA" id="ARBA00001954"/>
    </source>
</evidence>
<dbReference type="FunFam" id="3.20.20.70:FF:000004">
    <property type="entry name" value="Ribulose-phosphate 3-epimerase"/>
    <property type="match status" value="1"/>
</dbReference>
<keyword evidence="9 10" id="KW-0413">Isomerase</keyword>
<dbReference type="Proteomes" id="UP000587880">
    <property type="component" value="Unassembled WGS sequence"/>
</dbReference>
<dbReference type="GO" id="GO:0019323">
    <property type="term" value="P:pentose catabolic process"/>
    <property type="evidence" value="ECO:0007669"/>
    <property type="project" value="UniProtKB-UniRule"/>
</dbReference>
<feature type="binding site" evidence="10 14">
    <location>
        <begin position="198"/>
        <end position="199"/>
    </location>
    <ligand>
        <name>substrate</name>
    </ligand>
</feature>
<evidence type="ECO:0000313" key="15">
    <source>
        <dbReference type="EMBL" id="AJG97244.1"/>
    </source>
</evidence>
<evidence type="ECO:0000256" key="3">
    <source>
        <dbReference type="ARBA" id="ARBA00001941"/>
    </source>
</evidence>
<dbReference type="InterPro" id="IPR011060">
    <property type="entry name" value="RibuloseP-bd_barrel"/>
</dbReference>
<evidence type="ECO:0000313" key="17">
    <source>
        <dbReference type="EMBL" id="NRT89808.1"/>
    </source>
</evidence>
<dbReference type="GO" id="GO:0005737">
    <property type="term" value="C:cytoplasm"/>
    <property type="evidence" value="ECO:0007669"/>
    <property type="project" value="UniProtKB-ARBA"/>
</dbReference>
<feature type="binding site" evidence="10 14">
    <location>
        <position position="8"/>
    </location>
    <ligand>
        <name>substrate</name>
    </ligand>
</feature>
<dbReference type="GO" id="GO:0046872">
    <property type="term" value="F:metal ion binding"/>
    <property type="evidence" value="ECO:0007669"/>
    <property type="project" value="UniProtKB-UniRule"/>
</dbReference>
<dbReference type="Pfam" id="PF00834">
    <property type="entry name" value="Ribul_P_3_epim"/>
    <property type="match status" value="1"/>
</dbReference>
<dbReference type="OrthoDB" id="1645589at2"/>
<proteinExistence type="inferred from homology"/>
<dbReference type="PROSITE" id="PS01086">
    <property type="entry name" value="RIBUL_P_3_EPIMER_2"/>
    <property type="match status" value="1"/>
</dbReference>
<dbReference type="STRING" id="1520.LF65_00609"/>
<reference evidence="17" key="5">
    <citation type="journal article" date="2022" name="Nat. Biotechnol.">
        <title>Carbon-negative production of acetone and isopropanol by gas fermentation at industrial pilot scale.</title>
        <authorList>
            <person name="Liew F.E."/>
            <person name="Nogle R."/>
            <person name="Abdalla T."/>
            <person name="Rasor B.J."/>
            <person name="Canter C."/>
            <person name="Jensen R.O."/>
            <person name="Wang L."/>
            <person name="Strutz J."/>
            <person name="Chirania P."/>
            <person name="De Tissera S."/>
            <person name="Mueller A.P."/>
            <person name="Ruan Z."/>
            <person name="Gao A."/>
            <person name="Tran L."/>
            <person name="Engle N.L."/>
            <person name="Bromley J.C."/>
            <person name="Daniell J."/>
            <person name="Conrado R."/>
            <person name="Tschaplinski T.J."/>
            <person name="Giannone R.J."/>
            <person name="Hettich R.L."/>
            <person name="Karim A.S."/>
            <person name="Simpson S.D."/>
            <person name="Brown S.D."/>
            <person name="Leang C."/>
            <person name="Jewett M.C."/>
            <person name="Kopke M."/>
        </authorList>
    </citation>
    <scope>NUCLEOTIDE SEQUENCE</scope>
    <source>
        <strain evidence="17">DJ080</strain>
    </source>
</reference>
<feature type="binding site" evidence="10 14">
    <location>
        <position position="67"/>
    </location>
    <ligand>
        <name>substrate</name>
    </ligand>
</feature>
<dbReference type="EC" id="5.1.3.1" evidence="7 10"/>
<dbReference type="KEGG" id="cbei:LF65_00609"/>
<reference evidence="18" key="1">
    <citation type="submission" date="2014-12" db="EMBL/GenBank/DDBJ databases">
        <title>Genome sequence of Clostridium beijerinckii strain 59B.</title>
        <authorList>
            <person name="Little G.T."/>
            <person name="Minton N.P."/>
        </authorList>
    </citation>
    <scope>NUCLEOTIDE SEQUENCE [LARGE SCALE GENOMIC DNA]</scope>
    <source>
        <strain evidence="18">59B</strain>
    </source>
</reference>
<feature type="binding site" evidence="10 13">
    <location>
        <position position="35"/>
    </location>
    <ligand>
        <name>a divalent metal cation</name>
        <dbReference type="ChEBI" id="CHEBI:60240"/>
    </ligand>
</feature>
<dbReference type="GO" id="GO:0006098">
    <property type="term" value="P:pentose-phosphate shunt"/>
    <property type="evidence" value="ECO:0007669"/>
    <property type="project" value="UniProtKB-UniRule"/>
</dbReference>
<keyword evidence="8 10" id="KW-0479">Metal-binding</keyword>
<dbReference type="NCBIfam" id="TIGR01163">
    <property type="entry name" value="rpe"/>
    <property type="match status" value="1"/>
</dbReference>
<protein>
    <recommendedName>
        <fullName evidence="7 10">Ribulose-phosphate 3-epimerase</fullName>
        <ecNumber evidence="7 10">5.1.3.1</ecNumber>
    </recommendedName>
</protein>
<comment type="cofactor">
    <cofactor evidence="4">
        <name>Zn(2+)</name>
        <dbReference type="ChEBI" id="CHEBI:29105"/>
    </cofactor>
</comment>
<dbReference type="EMBL" id="JABSWW010000001">
    <property type="protein sequence ID" value="NRT89808.1"/>
    <property type="molecule type" value="Genomic_DNA"/>
</dbReference>
<dbReference type="CDD" id="cd00429">
    <property type="entry name" value="RPE"/>
    <property type="match status" value="1"/>
</dbReference>
<comment type="cofactor">
    <cofactor evidence="5">
        <name>Fe(2+)</name>
        <dbReference type="ChEBI" id="CHEBI:29033"/>
    </cofactor>
</comment>
<dbReference type="PROSITE" id="PS01085">
    <property type="entry name" value="RIBUL_P_3_EPIMER_1"/>
    <property type="match status" value="1"/>
</dbReference>
<accession>A0A0B5Q4Z6</accession>
<dbReference type="PANTHER" id="PTHR11749">
    <property type="entry name" value="RIBULOSE-5-PHOSPHATE-3-EPIMERASE"/>
    <property type="match status" value="1"/>
</dbReference>
<dbReference type="RefSeq" id="WP_041893990.1">
    <property type="nucleotide sequence ID" value="NZ_CP010086.2"/>
</dbReference>
<dbReference type="Proteomes" id="UP000031866">
    <property type="component" value="Chromosome"/>
</dbReference>
<dbReference type="EMBL" id="CP010086">
    <property type="protein sequence ID" value="AJG97244.1"/>
    <property type="molecule type" value="Genomic_DNA"/>
</dbReference>
<evidence type="ECO:0000256" key="14">
    <source>
        <dbReference type="PIRSR" id="PIRSR001461-3"/>
    </source>
</evidence>
<evidence type="ECO:0000256" key="1">
    <source>
        <dbReference type="ARBA" id="ARBA00001782"/>
    </source>
</evidence>
<keyword evidence="13" id="KW-0862">Zinc</keyword>
<comment type="cofactor">
    <cofactor evidence="2">
        <name>Mn(2+)</name>
        <dbReference type="ChEBI" id="CHEBI:29035"/>
    </cofactor>
</comment>
<evidence type="ECO:0000256" key="12">
    <source>
        <dbReference type="PIRSR" id="PIRSR001461-1"/>
    </source>
</evidence>
<evidence type="ECO:0000256" key="10">
    <source>
        <dbReference type="HAMAP-Rule" id="MF_02227"/>
    </source>
</evidence>
<evidence type="ECO:0000256" key="8">
    <source>
        <dbReference type="ARBA" id="ARBA00022723"/>
    </source>
</evidence>
<dbReference type="HAMAP" id="MF_02227">
    <property type="entry name" value="RPE"/>
    <property type="match status" value="1"/>
</dbReference>
<dbReference type="InterPro" id="IPR000056">
    <property type="entry name" value="Ribul_P_3_epim-like"/>
</dbReference>
<name>A0A0B5Q4Z6_CLOBE</name>
<keyword evidence="13" id="KW-0170">Cobalt</keyword>
<dbReference type="InterPro" id="IPR026019">
    <property type="entry name" value="Ribul_P_3_epim"/>
</dbReference>
<reference evidence="17" key="4">
    <citation type="submission" date="2020-05" db="EMBL/GenBank/DDBJ databases">
        <authorList>
            <person name="Brown S."/>
            <person name="Huntemann M."/>
            <person name="Clum A."/>
            <person name="Spunde A."/>
            <person name="Palaniappan K."/>
            <person name="Ritter S."/>
            <person name="Mikhailova N."/>
            <person name="Chen I.-M."/>
            <person name="Stamatis D."/>
            <person name="Reddy T."/>
            <person name="O'Malley R."/>
            <person name="Daum C."/>
            <person name="Shapiro N."/>
            <person name="Ivanova N."/>
            <person name="Kyrpides N."/>
            <person name="Woyke T."/>
        </authorList>
    </citation>
    <scope>NUCLEOTIDE SEQUENCE</scope>
    <source>
        <strain evidence="17">DJ080</strain>
    </source>
</reference>
<evidence type="ECO:0000313" key="19">
    <source>
        <dbReference type="Proteomes" id="UP000587880"/>
    </source>
</evidence>
<feature type="binding site" evidence="10 13">
    <location>
        <position position="176"/>
    </location>
    <ligand>
        <name>a divalent metal cation</name>
        <dbReference type="ChEBI" id="CHEBI:60240"/>
    </ligand>
</feature>
<feature type="binding site" evidence="14">
    <location>
        <position position="178"/>
    </location>
    <ligand>
        <name>substrate</name>
    </ligand>
</feature>
<gene>
    <name evidence="10 16" type="primary">rpe</name>
    <name evidence="17" type="ORF">B0H41_003487</name>
    <name evidence="16" type="ORF">HF849_03320</name>
    <name evidence="15" type="ORF">LF65_00609</name>
</gene>
<comment type="function">
    <text evidence="10">Catalyzes the reversible epimerization of D-ribulose 5-phosphate to D-xylulose 5-phosphate.</text>
</comment>
<sequence>MEVKLSPSILGANFLKLEDTILKLKEQGIKELHIDIMDGHFVPNIAFGIDQIKMIKQIACDIELDVHLMVTNPEIFIDALVEAGANTITIHQESSPHIYNLMYIIKSFGIKVGVALNPATPINTLKHISHMVNKILIMTVEPGFGGQSFIEPMMEKIHEVSNFIKSENIECELQVDGGINLDNIGKVVENGATNIVVGSAIFREENIDSTIKKFREAIL</sequence>
<dbReference type="GO" id="GO:0004750">
    <property type="term" value="F:D-ribulose-phosphate 3-epimerase activity"/>
    <property type="evidence" value="ECO:0007669"/>
    <property type="project" value="UniProtKB-UniRule"/>
</dbReference>
<evidence type="ECO:0000256" key="4">
    <source>
        <dbReference type="ARBA" id="ARBA00001947"/>
    </source>
</evidence>
<feature type="active site" description="Proton acceptor" evidence="10 12">
    <location>
        <position position="35"/>
    </location>
</feature>
<evidence type="ECO:0000313" key="18">
    <source>
        <dbReference type="Proteomes" id="UP000031866"/>
    </source>
</evidence>
<dbReference type="InterPro" id="IPR013785">
    <property type="entry name" value="Aldolase_TIM"/>
</dbReference>
<comment type="similarity">
    <text evidence="6 10 11">Belongs to the ribulose-phosphate 3-epimerase family.</text>
</comment>
<evidence type="ECO:0000256" key="9">
    <source>
        <dbReference type="ARBA" id="ARBA00023235"/>
    </source>
</evidence>